<feature type="compositionally biased region" description="Basic and acidic residues" evidence="2">
    <location>
        <begin position="751"/>
        <end position="763"/>
    </location>
</feature>
<comment type="caution">
    <text evidence="4">The sequence shown here is derived from an EMBL/GenBank/DDBJ whole genome shotgun (WGS) entry which is preliminary data.</text>
</comment>
<dbReference type="EMBL" id="JAAAIN010000867">
    <property type="protein sequence ID" value="KAG0310214.1"/>
    <property type="molecule type" value="Genomic_DNA"/>
</dbReference>
<feature type="compositionally biased region" description="Low complexity" evidence="2">
    <location>
        <begin position="314"/>
        <end position="327"/>
    </location>
</feature>
<name>A0A9P6R377_9FUNG</name>
<feature type="compositionally biased region" description="Polar residues" evidence="2">
    <location>
        <begin position="288"/>
        <end position="313"/>
    </location>
</feature>
<keyword evidence="1" id="KW-0479">Metal-binding</keyword>
<feature type="compositionally biased region" description="Low complexity" evidence="2">
    <location>
        <begin position="681"/>
        <end position="696"/>
    </location>
</feature>
<proteinExistence type="predicted"/>
<dbReference type="Proteomes" id="UP000823405">
    <property type="component" value="Unassembled WGS sequence"/>
</dbReference>
<dbReference type="InterPro" id="IPR036236">
    <property type="entry name" value="Znf_C2H2_sf"/>
</dbReference>
<feature type="region of interest" description="Disordered" evidence="2">
    <location>
        <begin position="244"/>
        <end position="327"/>
    </location>
</feature>
<evidence type="ECO:0000259" key="3">
    <source>
        <dbReference type="PROSITE" id="PS50157"/>
    </source>
</evidence>
<dbReference type="Gene3D" id="3.30.160.60">
    <property type="entry name" value="Classic Zinc Finger"/>
    <property type="match status" value="1"/>
</dbReference>
<feature type="compositionally biased region" description="Basic and acidic residues" evidence="2">
    <location>
        <begin position="664"/>
        <end position="679"/>
    </location>
</feature>
<feature type="non-terminal residue" evidence="4">
    <location>
        <position position="1"/>
    </location>
</feature>
<dbReference type="PROSITE" id="PS00028">
    <property type="entry name" value="ZINC_FINGER_C2H2_1"/>
    <property type="match status" value="1"/>
</dbReference>
<dbReference type="PROSITE" id="PS50157">
    <property type="entry name" value="ZINC_FINGER_C2H2_2"/>
    <property type="match status" value="1"/>
</dbReference>
<keyword evidence="1" id="KW-0862">Zinc</keyword>
<protein>
    <recommendedName>
        <fullName evidence="3">C2H2-type domain-containing protein</fullName>
    </recommendedName>
</protein>
<feature type="region of interest" description="Disordered" evidence="2">
    <location>
        <begin position="75"/>
        <end position="108"/>
    </location>
</feature>
<feature type="region of interest" description="Disordered" evidence="2">
    <location>
        <begin position="162"/>
        <end position="216"/>
    </location>
</feature>
<keyword evidence="1" id="KW-0863">Zinc-finger</keyword>
<feature type="compositionally biased region" description="Low complexity" evidence="2">
    <location>
        <begin position="245"/>
        <end position="258"/>
    </location>
</feature>
<keyword evidence="5" id="KW-1185">Reference proteome</keyword>
<feature type="region of interest" description="Disordered" evidence="2">
    <location>
        <begin position="521"/>
        <end position="564"/>
    </location>
</feature>
<evidence type="ECO:0000256" key="2">
    <source>
        <dbReference type="SAM" id="MobiDB-lite"/>
    </source>
</evidence>
<feature type="region of interest" description="Disordered" evidence="2">
    <location>
        <begin position="664"/>
        <end position="827"/>
    </location>
</feature>
<dbReference type="OrthoDB" id="8117402at2759"/>
<feature type="compositionally biased region" description="Low complexity" evidence="2">
    <location>
        <begin position="162"/>
        <end position="177"/>
    </location>
</feature>
<reference evidence="4" key="1">
    <citation type="journal article" date="2020" name="Fungal Divers.">
        <title>Resolving the Mortierellaceae phylogeny through synthesis of multi-gene phylogenetics and phylogenomics.</title>
        <authorList>
            <person name="Vandepol N."/>
            <person name="Liber J."/>
            <person name="Desiro A."/>
            <person name="Na H."/>
            <person name="Kennedy M."/>
            <person name="Barry K."/>
            <person name="Grigoriev I.V."/>
            <person name="Miller A.N."/>
            <person name="O'Donnell K."/>
            <person name="Stajich J.E."/>
            <person name="Bonito G."/>
        </authorList>
    </citation>
    <scope>NUCLEOTIDE SEQUENCE</scope>
    <source>
        <strain evidence="4">NVP60</strain>
    </source>
</reference>
<feature type="compositionally biased region" description="Low complexity" evidence="2">
    <location>
        <begin position="703"/>
        <end position="729"/>
    </location>
</feature>
<dbReference type="InterPro" id="IPR013087">
    <property type="entry name" value="Znf_C2H2_type"/>
</dbReference>
<feature type="compositionally biased region" description="Low complexity" evidence="2">
    <location>
        <begin position="75"/>
        <end position="85"/>
    </location>
</feature>
<feature type="compositionally biased region" description="Low complexity" evidence="2">
    <location>
        <begin position="804"/>
        <end position="827"/>
    </location>
</feature>
<sequence>LRIQQQNSQLIDLNGKDAVTVDQQLLAAAIELKNLQYLDELRIQNQTLGQQSQQQQNGDGWVNQAQVQCQPTNQAQAQAQNASLQGSPKRDGTGSGDDSGDGSNGTDQATLFQGAAHREELLNYRGYRYHGGASQAHQSNHTQTVSSQAVQNDQGEFDYMSLSSVPSQQQPTPSQNQLTASHGGPSTGTTQSSPAQKVQKQAPPATEPSMANTLPENSNWQLAPLAFPPYPTTNINHYQMAAARNNNNNSSSGSNNNNKQQQYAVPPPPSSFRQDQVGSNSNNGNSSLQVTVVSLPSATSTHSQKQGGSKNNSQQQPTQNTFPQEQEQQQDLYYGFSFEPQEGFEKKGDWPSLVTGAPLSEAAVPSLIQALHGTAKDGDNIGPHNVNYATAQLQLFADMTLSDAFSSGQYNNNLHTRNILTGGAGNIIECPTIQTGDEVVVVVKREKKSSLNCFYTEANEKRLKEQGSQPWKRLGRNGKYEVDPFFVQAATQVAQPARSVPVTVPIAVTAGSTSTIVNNLSNNYDDDADSVLPPPPIQPARRGSRVSKKGALQETSSSSSPPVEPQVWICSIPHCNRQFASFGLLKSHKVSHDPHKPYWCEICSEDGITPRPISPTPIYPGIPVGNPEVKKYKRHHDLLRHKREQHPPLEVKIQRFKEKMEAKEARRLKAEETRREKAAAKRLANAAANAAVGRAATGRRRTSSAATSSTTASTSRSHSSSSTANATASDADHIDTSDVSVAPQIPRKRKSTETKRSSTYHDDDGGEEDDKDPDYKETELKRSRRSTTTLTAATTRGRRSSADQHQQQQQQQQRQQQATNSVSSSSSVPGLVFIPLQAPAGDQHLYGPQLLLAQAQQAQQVQVQVQVKYEL</sequence>
<evidence type="ECO:0000313" key="5">
    <source>
        <dbReference type="Proteomes" id="UP000823405"/>
    </source>
</evidence>
<organism evidence="4 5">
    <name type="scientific">Linnemannia gamsii</name>
    <dbReference type="NCBI Taxonomy" id="64522"/>
    <lineage>
        <taxon>Eukaryota</taxon>
        <taxon>Fungi</taxon>
        <taxon>Fungi incertae sedis</taxon>
        <taxon>Mucoromycota</taxon>
        <taxon>Mortierellomycotina</taxon>
        <taxon>Mortierellomycetes</taxon>
        <taxon>Mortierellales</taxon>
        <taxon>Mortierellaceae</taxon>
        <taxon>Linnemannia</taxon>
    </lineage>
</organism>
<evidence type="ECO:0000256" key="1">
    <source>
        <dbReference type="PROSITE-ProRule" id="PRU00042"/>
    </source>
</evidence>
<feature type="domain" description="C2H2-type" evidence="3">
    <location>
        <begin position="568"/>
        <end position="597"/>
    </location>
</feature>
<feature type="compositionally biased region" description="Polar residues" evidence="2">
    <location>
        <begin position="187"/>
        <end position="199"/>
    </location>
</feature>
<feature type="compositionally biased region" description="Low complexity" evidence="2">
    <location>
        <begin position="786"/>
        <end position="795"/>
    </location>
</feature>
<dbReference type="SUPFAM" id="SSF57667">
    <property type="entry name" value="beta-beta-alpha zinc fingers"/>
    <property type="match status" value="1"/>
</dbReference>
<accession>A0A9P6R377</accession>
<evidence type="ECO:0000313" key="4">
    <source>
        <dbReference type="EMBL" id="KAG0310214.1"/>
    </source>
</evidence>
<dbReference type="GO" id="GO:0008270">
    <property type="term" value="F:zinc ion binding"/>
    <property type="evidence" value="ECO:0007669"/>
    <property type="project" value="UniProtKB-KW"/>
</dbReference>
<gene>
    <name evidence="4" type="ORF">BGZ97_012704</name>
</gene>
<feature type="compositionally biased region" description="Low complexity" evidence="2">
    <location>
        <begin position="278"/>
        <end position="287"/>
    </location>
</feature>
<dbReference type="AlphaFoldDB" id="A0A9P6R377"/>